<comment type="caution">
    <text evidence="2">The sequence shown here is derived from an EMBL/GenBank/DDBJ whole genome shotgun (WGS) entry which is preliminary data.</text>
</comment>
<evidence type="ECO:0008006" key="4">
    <source>
        <dbReference type="Google" id="ProtNLM"/>
    </source>
</evidence>
<accession>A0ABR9S1D3</accession>
<sequence>MALAVLALTACGNKPRQPDWLVNADGAQERYERAYLSARDRVAQAEFTRFRSEVASTAQPALVARAELTRCAVQVASLDFTPCAGFEPLRRDASDAERAYADFLAGVPLSPEQAKALPEAYRGVAGGSGGAAAVKGIEVPLSRLVAAAVLLRTDRADPEVLQLATDTASAQGWRRAVMAWLGAQALRAEKAGATEEAARLRRRMQLAAEER</sequence>
<protein>
    <recommendedName>
        <fullName evidence="4">Lipoprotein</fullName>
    </recommendedName>
</protein>
<dbReference type="Proteomes" id="UP000806285">
    <property type="component" value="Unassembled WGS sequence"/>
</dbReference>
<organism evidence="2 3">
    <name type="scientific">Ramlibacter pallidus</name>
    <dbReference type="NCBI Taxonomy" id="2780087"/>
    <lineage>
        <taxon>Bacteria</taxon>
        <taxon>Pseudomonadati</taxon>
        <taxon>Pseudomonadota</taxon>
        <taxon>Betaproteobacteria</taxon>
        <taxon>Burkholderiales</taxon>
        <taxon>Comamonadaceae</taxon>
        <taxon>Ramlibacter</taxon>
    </lineage>
</organism>
<keyword evidence="3" id="KW-1185">Reference proteome</keyword>
<evidence type="ECO:0000256" key="1">
    <source>
        <dbReference type="SAM" id="Coils"/>
    </source>
</evidence>
<evidence type="ECO:0000313" key="2">
    <source>
        <dbReference type="EMBL" id="MBE7367259.1"/>
    </source>
</evidence>
<gene>
    <name evidence="2" type="ORF">IM787_06770</name>
</gene>
<dbReference type="EMBL" id="JADDIV010000002">
    <property type="protein sequence ID" value="MBE7367259.1"/>
    <property type="molecule type" value="Genomic_DNA"/>
</dbReference>
<evidence type="ECO:0000313" key="3">
    <source>
        <dbReference type="Proteomes" id="UP000806285"/>
    </source>
</evidence>
<keyword evidence="1" id="KW-0175">Coiled coil</keyword>
<name>A0ABR9S1D3_9BURK</name>
<proteinExistence type="predicted"/>
<reference evidence="2 3" key="1">
    <citation type="submission" date="2020-10" db="EMBL/GenBank/DDBJ databases">
        <title>Ramlibacter sp. HM2 16S ribosomal RNA gene Genome sequencing and assembly.</title>
        <authorList>
            <person name="Kang M."/>
        </authorList>
    </citation>
    <scope>NUCLEOTIDE SEQUENCE [LARGE SCALE GENOMIC DNA]</scope>
    <source>
        <strain evidence="2 3">HM2</strain>
    </source>
</reference>
<feature type="coiled-coil region" evidence="1">
    <location>
        <begin position="183"/>
        <end position="210"/>
    </location>
</feature>